<dbReference type="PROSITE" id="PS51471">
    <property type="entry name" value="FE2OG_OXY"/>
    <property type="match status" value="1"/>
</dbReference>
<evidence type="ECO:0000256" key="2">
    <source>
        <dbReference type="ARBA" id="ARBA00022723"/>
    </source>
</evidence>
<dbReference type="InterPro" id="IPR044862">
    <property type="entry name" value="Pro_4_hyd_alph_FE2OG_OXY"/>
</dbReference>
<dbReference type="eggNOG" id="ENOG502QR2P">
    <property type="taxonomic scope" value="Eukaryota"/>
</dbReference>
<dbReference type="OrthoDB" id="427071at2759"/>
<reference evidence="8 9" key="1">
    <citation type="submission" date="2012-04" db="EMBL/GenBank/DDBJ databases">
        <title>The Genome Sequence of Saprolegnia declina VS20.</title>
        <authorList>
            <consortium name="The Broad Institute Genome Sequencing Platform"/>
            <person name="Russ C."/>
            <person name="Nusbaum C."/>
            <person name="Tyler B."/>
            <person name="van West P."/>
            <person name="Dieguez-Uribeondo J."/>
            <person name="de Bruijn I."/>
            <person name="Tripathy S."/>
            <person name="Jiang R."/>
            <person name="Young S.K."/>
            <person name="Zeng Q."/>
            <person name="Gargeya S."/>
            <person name="Fitzgerald M."/>
            <person name="Haas B."/>
            <person name="Abouelleil A."/>
            <person name="Alvarado L."/>
            <person name="Arachchi H.M."/>
            <person name="Berlin A."/>
            <person name="Chapman S.B."/>
            <person name="Goldberg J."/>
            <person name="Griggs A."/>
            <person name="Gujja S."/>
            <person name="Hansen M."/>
            <person name="Howarth C."/>
            <person name="Imamovic A."/>
            <person name="Larimer J."/>
            <person name="McCowen C."/>
            <person name="Montmayeur A."/>
            <person name="Murphy C."/>
            <person name="Neiman D."/>
            <person name="Pearson M."/>
            <person name="Priest M."/>
            <person name="Roberts A."/>
            <person name="Saif S."/>
            <person name="Shea T."/>
            <person name="Sisk P."/>
            <person name="Sykes S."/>
            <person name="Wortman J."/>
            <person name="Nusbaum C."/>
            <person name="Birren B."/>
        </authorList>
    </citation>
    <scope>NUCLEOTIDE SEQUENCE [LARGE SCALE GENOMIC DNA]</scope>
    <source>
        <strain evidence="8 9">VS20</strain>
    </source>
</reference>
<dbReference type="PANTHER" id="PTHR14650:SF1">
    <property type="entry name" value="2-OXOGLUTARATE AND IRON-DEPENDENT OXYGENASE DOMAIN-CONTAINING PROTEIN 3"/>
    <property type="match status" value="1"/>
</dbReference>
<dbReference type="GO" id="GO:0051213">
    <property type="term" value="F:dioxygenase activity"/>
    <property type="evidence" value="ECO:0007669"/>
    <property type="project" value="UniProtKB-KW"/>
</dbReference>
<evidence type="ECO:0000313" key="9">
    <source>
        <dbReference type="Proteomes" id="UP000030762"/>
    </source>
</evidence>
<gene>
    <name evidence="8" type="ORF">SDRG_14687</name>
</gene>
<keyword evidence="3" id="KW-0223">Dioxygenase</keyword>
<keyword evidence="6" id="KW-0472">Membrane</keyword>
<keyword evidence="9" id="KW-1185">Reference proteome</keyword>
<dbReference type="InterPro" id="IPR039210">
    <property type="entry name" value="OGFOD3"/>
</dbReference>
<sequence>MAKKSSPKPPAPAKAATKTSSPAFWVLAIVFGALALYLRYLNAQASSALHLPRPTTVGVPARHRWNVSCSNQYQPFVRGCHKRTKCGRAVRDAFISDADVTALRGIADHGMAGRSMLGGPTIMDINTGFVKDADGLTNLYRADPPTRFSRAQYDLYKRTIESIRQALMEEFELSTLYFTAPTFITRIIGNASWTAAEIHDEYWHPHVDKNNTWHYDYSGLVYLSDYGIDFTGGLFVFIDDNKNHTFEPARGRLMMFHSGMENLHQVRPVETGARYVMSMWFSCDERKQFNNFLDGKMHQHFTRDENEAA</sequence>
<evidence type="ECO:0000256" key="3">
    <source>
        <dbReference type="ARBA" id="ARBA00022964"/>
    </source>
</evidence>
<dbReference type="GO" id="GO:0005506">
    <property type="term" value="F:iron ion binding"/>
    <property type="evidence" value="ECO:0007669"/>
    <property type="project" value="InterPro"/>
</dbReference>
<dbReference type="InParanoid" id="T0PPW9"/>
<dbReference type="EMBL" id="JH767207">
    <property type="protein sequence ID" value="EQC27484.1"/>
    <property type="molecule type" value="Genomic_DNA"/>
</dbReference>
<dbReference type="GO" id="GO:0031418">
    <property type="term" value="F:L-ascorbic acid binding"/>
    <property type="evidence" value="ECO:0007669"/>
    <property type="project" value="InterPro"/>
</dbReference>
<organism evidence="8 9">
    <name type="scientific">Saprolegnia diclina (strain VS20)</name>
    <dbReference type="NCBI Taxonomy" id="1156394"/>
    <lineage>
        <taxon>Eukaryota</taxon>
        <taxon>Sar</taxon>
        <taxon>Stramenopiles</taxon>
        <taxon>Oomycota</taxon>
        <taxon>Saprolegniomycetes</taxon>
        <taxon>Saprolegniales</taxon>
        <taxon>Saprolegniaceae</taxon>
        <taxon>Saprolegnia</taxon>
    </lineage>
</organism>
<dbReference type="InterPro" id="IPR005123">
    <property type="entry name" value="Oxoglu/Fe-dep_dioxygenase_dom"/>
</dbReference>
<feature type="domain" description="Fe2OG dioxygenase" evidence="7">
    <location>
        <begin position="183"/>
        <end position="283"/>
    </location>
</feature>
<dbReference type="GeneID" id="19955414"/>
<dbReference type="Pfam" id="PF13640">
    <property type="entry name" value="2OG-FeII_Oxy_3"/>
    <property type="match status" value="1"/>
</dbReference>
<keyword evidence="6" id="KW-1133">Transmembrane helix</keyword>
<dbReference type="AlphaFoldDB" id="T0PPW9"/>
<feature type="transmembrane region" description="Helical" evidence="6">
    <location>
        <begin position="21"/>
        <end position="40"/>
    </location>
</feature>
<dbReference type="OMA" id="YESFHYT"/>
<evidence type="ECO:0000256" key="1">
    <source>
        <dbReference type="ARBA" id="ARBA00001961"/>
    </source>
</evidence>
<evidence type="ECO:0000256" key="6">
    <source>
        <dbReference type="SAM" id="Phobius"/>
    </source>
</evidence>
<protein>
    <recommendedName>
        <fullName evidence="7">Fe2OG dioxygenase domain-containing protein</fullName>
    </recommendedName>
</protein>
<keyword evidence="2" id="KW-0479">Metal-binding</keyword>
<dbReference type="PANTHER" id="PTHR14650">
    <property type="entry name" value="PROLYL HYDROXYLASE-RELATED"/>
    <property type="match status" value="1"/>
</dbReference>
<evidence type="ECO:0000256" key="5">
    <source>
        <dbReference type="ARBA" id="ARBA00023004"/>
    </source>
</evidence>
<comment type="cofactor">
    <cofactor evidence="1">
        <name>L-ascorbate</name>
        <dbReference type="ChEBI" id="CHEBI:38290"/>
    </cofactor>
</comment>
<name>T0PPW9_SAPDV</name>
<keyword evidence="4" id="KW-0560">Oxidoreductase</keyword>
<dbReference type="GO" id="GO:0016705">
    <property type="term" value="F:oxidoreductase activity, acting on paired donors, with incorporation or reduction of molecular oxygen"/>
    <property type="evidence" value="ECO:0007669"/>
    <property type="project" value="InterPro"/>
</dbReference>
<dbReference type="SMART" id="SM00702">
    <property type="entry name" value="P4Hc"/>
    <property type="match status" value="1"/>
</dbReference>
<dbReference type="Proteomes" id="UP000030762">
    <property type="component" value="Unassembled WGS sequence"/>
</dbReference>
<keyword evidence="6" id="KW-0812">Transmembrane</keyword>
<evidence type="ECO:0000313" key="8">
    <source>
        <dbReference type="EMBL" id="EQC27484.1"/>
    </source>
</evidence>
<dbReference type="InterPro" id="IPR006620">
    <property type="entry name" value="Pro_4_hyd_alph"/>
</dbReference>
<evidence type="ECO:0000259" key="7">
    <source>
        <dbReference type="PROSITE" id="PS51471"/>
    </source>
</evidence>
<proteinExistence type="predicted"/>
<dbReference type="GO" id="GO:0016020">
    <property type="term" value="C:membrane"/>
    <property type="evidence" value="ECO:0007669"/>
    <property type="project" value="TreeGrafter"/>
</dbReference>
<keyword evidence="5" id="KW-0408">Iron</keyword>
<accession>T0PPW9</accession>
<dbReference type="RefSeq" id="XP_008619058.1">
    <property type="nucleotide sequence ID" value="XM_008620836.1"/>
</dbReference>
<dbReference type="STRING" id="1156394.T0PPW9"/>
<dbReference type="Gene3D" id="2.60.120.620">
    <property type="entry name" value="q2cbj1_9rhob like domain"/>
    <property type="match status" value="1"/>
</dbReference>
<evidence type="ECO:0000256" key="4">
    <source>
        <dbReference type="ARBA" id="ARBA00023002"/>
    </source>
</evidence>
<dbReference type="VEuPathDB" id="FungiDB:SDRG_14687"/>